<dbReference type="PANTHER" id="PTHR11635:SF152">
    <property type="entry name" value="CAMP-DEPENDENT PROTEIN KINASE TYPE I REGULATORY SUBUNIT-RELATED"/>
    <property type="match status" value="1"/>
</dbReference>
<organism evidence="5 6">
    <name type="scientific">Rhynocoris fuscipes</name>
    <dbReference type="NCBI Taxonomy" id="488301"/>
    <lineage>
        <taxon>Eukaryota</taxon>
        <taxon>Metazoa</taxon>
        <taxon>Ecdysozoa</taxon>
        <taxon>Arthropoda</taxon>
        <taxon>Hexapoda</taxon>
        <taxon>Insecta</taxon>
        <taxon>Pterygota</taxon>
        <taxon>Neoptera</taxon>
        <taxon>Paraneoptera</taxon>
        <taxon>Hemiptera</taxon>
        <taxon>Heteroptera</taxon>
        <taxon>Panheteroptera</taxon>
        <taxon>Cimicomorpha</taxon>
        <taxon>Reduviidae</taxon>
        <taxon>Harpactorinae</taxon>
        <taxon>Harpactorini</taxon>
        <taxon>Rhynocoris</taxon>
    </lineage>
</organism>
<evidence type="ECO:0000313" key="6">
    <source>
        <dbReference type="Proteomes" id="UP001461498"/>
    </source>
</evidence>
<comment type="caution">
    <text evidence="5">The sequence shown here is derived from an EMBL/GenBank/DDBJ whole genome shotgun (WGS) entry which is preliminary data.</text>
</comment>
<dbReference type="AlphaFoldDB" id="A0AAW1D8X4"/>
<dbReference type="InterPro" id="IPR000595">
    <property type="entry name" value="cNMP-bd_dom"/>
</dbReference>
<dbReference type="Gene3D" id="2.60.120.10">
    <property type="entry name" value="Jelly Rolls"/>
    <property type="match status" value="1"/>
</dbReference>
<dbReference type="SUPFAM" id="SSF51206">
    <property type="entry name" value="cAMP-binding domain-like"/>
    <property type="match status" value="1"/>
</dbReference>
<keyword evidence="2" id="KW-0547">Nucleotide-binding</keyword>
<dbReference type="EMBL" id="JAPXFL010000004">
    <property type="protein sequence ID" value="KAK9507226.1"/>
    <property type="molecule type" value="Genomic_DNA"/>
</dbReference>
<evidence type="ECO:0000256" key="3">
    <source>
        <dbReference type="ARBA" id="ARBA00023149"/>
    </source>
</evidence>
<reference evidence="5 6" key="1">
    <citation type="submission" date="2022-12" db="EMBL/GenBank/DDBJ databases">
        <title>Chromosome-level genome assembly of true bugs.</title>
        <authorList>
            <person name="Ma L."/>
            <person name="Li H."/>
        </authorList>
    </citation>
    <scope>NUCLEOTIDE SEQUENCE [LARGE SCALE GENOMIC DNA]</scope>
    <source>
        <strain evidence="5">Lab_2022b</strain>
    </source>
</reference>
<keyword evidence="6" id="KW-1185">Reference proteome</keyword>
<dbReference type="GO" id="GO:0005952">
    <property type="term" value="C:cAMP-dependent protein kinase complex"/>
    <property type="evidence" value="ECO:0007669"/>
    <property type="project" value="InterPro"/>
</dbReference>
<dbReference type="GO" id="GO:0034236">
    <property type="term" value="F:protein kinase A catalytic subunit binding"/>
    <property type="evidence" value="ECO:0007669"/>
    <property type="project" value="TreeGrafter"/>
</dbReference>
<protein>
    <recommendedName>
        <fullName evidence="4">Cyclic nucleotide-binding domain-containing protein</fullName>
    </recommendedName>
</protein>
<proteinExistence type="inferred from homology"/>
<keyword evidence="3" id="KW-0114">cAMP</keyword>
<feature type="domain" description="Cyclic nucleotide-binding" evidence="4">
    <location>
        <begin position="1"/>
        <end position="78"/>
    </location>
</feature>
<dbReference type="Proteomes" id="UP001461498">
    <property type="component" value="Unassembled WGS sequence"/>
</dbReference>
<comment type="similarity">
    <text evidence="1">Belongs to the cAMP-dependent kinase regulatory chain family.</text>
</comment>
<name>A0AAW1D8X4_9HEMI</name>
<dbReference type="GO" id="GO:0005829">
    <property type="term" value="C:cytosol"/>
    <property type="evidence" value="ECO:0007669"/>
    <property type="project" value="TreeGrafter"/>
</dbReference>
<evidence type="ECO:0000313" key="5">
    <source>
        <dbReference type="EMBL" id="KAK9507226.1"/>
    </source>
</evidence>
<dbReference type="PROSITE" id="PS50042">
    <property type="entry name" value="CNMP_BINDING_3"/>
    <property type="match status" value="1"/>
</dbReference>
<gene>
    <name evidence="5" type="ORF">O3M35_007132</name>
</gene>
<sequence length="78" mass="8577">MRDIIDCMYSRICVKGSFLIREGETGSHLFVSASGEFEVIKDNTVLGTMGPGKAFGELAILYNCTRTASVRGKSDVYY</sequence>
<dbReference type="InterPro" id="IPR018490">
    <property type="entry name" value="cNMP-bd_dom_sf"/>
</dbReference>
<dbReference type="Pfam" id="PF00027">
    <property type="entry name" value="cNMP_binding"/>
    <property type="match status" value="1"/>
</dbReference>
<keyword evidence="2" id="KW-0116">cAMP-binding</keyword>
<evidence type="ECO:0000256" key="2">
    <source>
        <dbReference type="ARBA" id="ARBA00022566"/>
    </source>
</evidence>
<dbReference type="GO" id="GO:0004862">
    <property type="term" value="F:cAMP-dependent protein kinase inhibitor activity"/>
    <property type="evidence" value="ECO:0007669"/>
    <property type="project" value="TreeGrafter"/>
</dbReference>
<dbReference type="GO" id="GO:0030552">
    <property type="term" value="F:cAMP binding"/>
    <property type="evidence" value="ECO:0007669"/>
    <property type="project" value="UniProtKB-KW"/>
</dbReference>
<dbReference type="InterPro" id="IPR050503">
    <property type="entry name" value="cAMP-dep_PK_reg_su-like"/>
</dbReference>
<dbReference type="InterPro" id="IPR014710">
    <property type="entry name" value="RmlC-like_jellyroll"/>
</dbReference>
<dbReference type="PRINTS" id="PR00103">
    <property type="entry name" value="CAMPKINASE"/>
</dbReference>
<dbReference type="PANTHER" id="PTHR11635">
    <property type="entry name" value="CAMP-DEPENDENT PROTEIN KINASE REGULATORY CHAIN"/>
    <property type="match status" value="1"/>
</dbReference>
<evidence type="ECO:0000259" key="4">
    <source>
        <dbReference type="PROSITE" id="PS50042"/>
    </source>
</evidence>
<evidence type="ECO:0000256" key="1">
    <source>
        <dbReference type="ARBA" id="ARBA00005753"/>
    </source>
</evidence>
<dbReference type="CDD" id="cd00038">
    <property type="entry name" value="CAP_ED"/>
    <property type="match status" value="1"/>
</dbReference>
<accession>A0AAW1D8X4</accession>